<feature type="non-terminal residue" evidence="6">
    <location>
        <position position="111"/>
    </location>
</feature>
<keyword evidence="3" id="KW-0862">Zinc</keyword>
<name>A0ABQ5K0W5_9EUKA</name>
<proteinExistence type="predicted"/>
<dbReference type="InterPro" id="IPR050728">
    <property type="entry name" value="Zinc_Metalloprotease_M4"/>
</dbReference>
<organism evidence="6 7">
    <name type="scientific">Aduncisulcus paluster</name>
    <dbReference type="NCBI Taxonomy" id="2918883"/>
    <lineage>
        <taxon>Eukaryota</taxon>
        <taxon>Metamonada</taxon>
        <taxon>Carpediemonas-like organisms</taxon>
        <taxon>Aduncisulcus</taxon>
    </lineage>
</organism>
<keyword evidence="4" id="KW-0482">Metalloprotease</keyword>
<feature type="non-terminal residue" evidence="6">
    <location>
        <position position="1"/>
    </location>
</feature>
<dbReference type="EMBL" id="BQXS01006352">
    <property type="protein sequence ID" value="GKT19441.1"/>
    <property type="molecule type" value="Genomic_DNA"/>
</dbReference>
<comment type="caution">
    <text evidence="6">The sequence shown here is derived from an EMBL/GenBank/DDBJ whole genome shotgun (WGS) entry which is preliminary data.</text>
</comment>
<evidence type="ECO:0000259" key="5">
    <source>
        <dbReference type="Pfam" id="PF02868"/>
    </source>
</evidence>
<evidence type="ECO:0000256" key="1">
    <source>
        <dbReference type="ARBA" id="ARBA00022670"/>
    </source>
</evidence>
<evidence type="ECO:0000256" key="4">
    <source>
        <dbReference type="ARBA" id="ARBA00023049"/>
    </source>
</evidence>
<accession>A0ABQ5K0W5</accession>
<evidence type="ECO:0000256" key="2">
    <source>
        <dbReference type="ARBA" id="ARBA00022801"/>
    </source>
</evidence>
<feature type="domain" description="Peptidase M4 C-terminal" evidence="5">
    <location>
        <begin position="1"/>
        <end position="110"/>
    </location>
</feature>
<evidence type="ECO:0000313" key="7">
    <source>
        <dbReference type="Proteomes" id="UP001057375"/>
    </source>
</evidence>
<dbReference type="Pfam" id="PF02868">
    <property type="entry name" value="Peptidase_M4_C"/>
    <property type="match status" value="1"/>
</dbReference>
<dbReference type="PANTHER" id="PTHR33794">
    <property type="entry name" value="BACILLOLYSIN"/>
    <property type="match status" value="1"/>
</dbReference>
<dbReference type="SUPFAM" id="SSF55486">
    <property type="entry name" value="Metalloproteases ('zincins'), catalytic domain"/>
    <property type="match status" value="1"/>
</dbReference>
<reference evidence="6" key="1">
    <citation type="submission" date="2022-03" db="EMBL/GenBank/DDBJ databases">
        <title>Draft genome sequence of Aduncisulcus paluster, a free-living microaerophilic Fornicata.</title>
        <authorList>
            <person name="Yuyama I."/>
            <person name="Kume K."/>
            <person name="Tamura T."/>
            <person name="Inagaki Y."/>
            <person name="Hashimoto T."/>
        </authorList>
    </citation>
    <scope>NUCLEOTIDE SEQUENCE</scope>
    <source>
        <strain evidence="6">NY0171</strain>
    </source>
</reference>
<dbReference type="Proteomes" id="UP001057375">
    <property type="component" value="Unassembled WGS sequence"/>
</dbReference>
<keyword evidence="1" id="KW-0645">Protease</keyword>
<dbReference type="InterPro" id="IPR001570">
    <property type="entry name" value="Peptidase_M4_C_domain"/>
</dbReference>
<evidence type="ECO:0000313" key="6">
    <source>
        <dbReference type="EMBL" id="GKT19441.1"/>
    </source>
</evidence>
<dbReference type="PANTHER" id="PTHR33794:SF3">
    <property type="entry name" value="NEUTRAL PROTEASE B"/>
    <property type="match status" value="1"/>
</dbReference>
<gene>
    <name evidence="6" type="ORF">ADUPG1_004323</name>
</gene>
<sequence>MSDIFGTLIEFYAGDDPDWLCAEDIVGPENGDNCMRSLEDPTVVSNFLTGPYPDHTSKMYEGTLDYGGVHINSSIINKAAYLISEGGTHNGETVDGIGKEKMGAIFYRALS</sequence>
<dbReference type="InterPro" id="IPR027268">
    <property type="entry name" value="Peptidase_M4/M1_CTD_sf"/>
</dbReference>
<dbReference type="Gene3D" id="1.10.390.10">
    <property type="entry name" value="Neutral Protease Domain 2"/>
    <property type="match status" value="1"/>
</dbReference>
<keyword evidence="2" id="KW-0378">Hydrolase</keyword>
<protein>
    <submittedName>
        <fullName evidence="6">M4 family metallopeptidase</fullName>
    </submittedName>
</protein>
<keyword evidence="7" id="KW-1185">Reference proteome</keyword>
<evidence type="ECO:0000256" key="3">
    <source>
        <dbReference type="ARBA" id="ARBA00022833"/>
    </source>
</evidence>